<sequence length="58" mass="6247">MAIRAEHELHRRRLGRNLGVGLTLLVFILVMFGLTVAKVSQLGKVDGFAHAPPGAVGR</sequence>
<keyword evidence="1" id="KW-0812">Transmembrane</keyword>
<proteinExistence type="predicted"/>
<evidence type="ECO:0000313" key="2">
    <source>
        <dbReference type="EMBL" id="SNX73956.1"/>
    </source>
</evidence>
<accession>A0A285D3R7</accession>
<dbReference type="Proteomes" id="UP000219467">
    <property type="component" value="Unassembled WGS sequence"/>
</dbReference>
<organism evidence="2 3">
    <name type="scientific">Cereibacter ovatus</name>
    <dbReference type="NCBI Taxonomy" id="439529"/>
    <lineage>
        <taxon>Bacteria</taxon>
        <taxon>Pseudomonadati</taxon>
        <taxon>Pseudomonadota</taxon>
        <taxon>Alphaproteobacteria</taxon>
        <taxon>Rhodobacterales</taxon>
        <taxon>Paracoccaceae</taxon>
        <taxon>Cereibacter</taxon>
    </lineage>
</organism>
<keyword evidence="3" id="KW-1185">Reference proteome</keyword>
<evidence type="ECO:0000256" key="1">
    <source>
        <dbReference type="SAM" id="Phobius"/>
    </source>
</evidence>
<evidence type="ECO:0008006" key="4">
    <source>
        <dbReference type="Google" id="ProtNLM"/>
    </source>
</evidence>
<protein>
    <recommendedName>
        <fullName evidence="4">Cytochrome C oxidase assembly protein</fullName>
    </recommendedName>
</protein>
<dbReference type="EMBL" id="OAOQ01000018">
    <property type="protein sequence ID" value="SNX73956.1"/>
    <property type="molecule type" value="Genomic_DNA"/>
</dbReference>
<dbReference type="RefSeq" id="WP_097031493.1">
    <property type="nucleotide sequence ID" value="NZ_OAOQ01000018.1"/>
</dbReference>
<reference evidence="3" key="1">
    <citation type="submission" date="2017-08" db="EMBL/GenBank/DDBJ databases">
        <authorList>
            <person name="Varghese N."/>
            <person name="Submissions S."/>
        </authorList>
    </citation>
    <scope>NUCLEOTIDE SEQUENCE [LARGE SCALE GENOMIC DNA]</scope>
    <source>
        <strain evidence="3">JA234</strain>
    </source>
</reference>
<dbReference type="AlphaFoldDB" id="A0A285D3R7"/>
<name>A0A285D3R7_9RHOB</name>
<dbReference type="OrthoDB" id="7871759at2"/>
<feature type="transmembrane region" description="Helical" evidence="1">
    <location>
        <begin position="20"/>
        <end position="37"/>
    </location>
</feature>
<keyword evidence="1" id="KW-1133">Transmembrane helix</keyword>
<evidence type="ECO:0000313" key="3">
    <source>
        <dbReference type="Proteomes" id="UP000219467"/>
    </source>
</evidence>
<keyword evidence="1" id="KW-0472">Membrane</keyword>
<gene>
    <name evidence="2" type="ORF">SAMN05878503_11821</name>
</gene>